<accession>A0A375ISM0</accession>
<keyword evidence="1" id="KW-0614">Plasmid</keyword>
<protein>
    <submittedName>
        <fullName evidence="1">Uncharacterized protein</fullName>
    </submittedName>
</protein>
<proteinExistence type="predicted"/>
<evidence type="ECO:0000313" key="2">
    <source>
        <dbReference type="Proteomes" id="UP000255505"/>
    </source>
</evidence>
<dbReference type="AlphaFoldDB" id="A0A375ISM0"/>
<gene>
    <name evidence="1" type="ORF">CT19425_P50055</name>
</gene>
<dbReference type="Proteomes" id="UP000255505">
    <property type="component" value="Plasmid III"/>
</dbReference>
<name>A0A375ISM0_9BURK</name>
<geneLocation type="plasmid" evidence="1">
    <name>III</name>
</geneLocation>
<organism evidence="1 2">
    <name type="scientific">Cupriavidus taiwanensis</name>
    <dbReference type="NCBI Taxonomy" id="164546"/>
    <lineage>
        <taxon>Bacteria</taxon>
        <taxon>Pseudomonadati</taxon>
        <taxon>Pseudomonadota</taxon>
        <taxon>Betaproteobacteria</taxon>
        <taxon>Burkholderiales</taxon>
        <taxon>Burkholderiaceae</taxon>
        <taxon>Cupriavidus</taxon>
    </lineage>
</organism>
<dbReference type="EMBL" id="LT991978">
    <property type="protein sequence ID" value="SPK77604.1"/>
    <property type="molecule type" value="Genomic_DNA"/>
</dbReference>
<sequence length="125" mass="13756">MSKQVLDDMEGMLDPRSNLGLDSLDGDQQVLLLHTYRLDLGAFDGNLPLHGLAIHLLALVHARVARGPCSPRRQMHALRGHAEKHVPAHVRLVGRGAYHTVYQSRGIRLRKAMPVIGMNAQACKG</sequence>
<evidence type="ECO:0000313" key="1">
    <source>
        <dbReference type="EMBL" id="SPK77604.1"/>
    </source>
</evidence>
<reference evidence="1 2" key="1">
    <citation type="submission" date="2018-01" db="EMBL/GenBank/DDBJ databases">
        <authorList>
            <person name="Gaut B.S."/>
            <person name="Morton B.R."/>
            <person name="Clegg M.T."/>
            <person name="Duvall M.R."/>
        </authorList>
    </citation>
    <scope>NUCLEOTIDE SEQUENCE [LARGE SCALE GENOMIC DNA]</scope>
    <source>
        <strain evidence="1">Cupriavidus taiwanensis LMG 19425</strain>
        <plasmid evidence="2">Plasmid iii</plasmid>
    </source>
</reference>